<evidence type="ECO:0000256" key="4">
    <source>
        <dbReference type="SAM" id="Phobius"/>
    </source>
</evidence>
<gene>
    <name evidence="5" type="ORF">PHAECO_LOCUS3277</name>
</gene>
<dbReference type="Gene3D" id="1.25.40.20">
    <property type="entry name" value="Ankyrin repeat-containing domain"/>
    <property type="match status" value="1"/>
</dbReference>
<keyword evidence="4" id="KW-1133">Transmembrane helix</keyword>
<dbReference type="AlphaFoldDB" id="A0A9N9SDC3"/>
<dbReference type="InterPro" id="IPR036770">
    <property type="entry name" value="Ankyrin_rpt-contain_sf"/>
</dbReference>
<evidence type="ECO:0000256" key="1">
    <source>
        <dbReference type="ARBA" id="ARBA00022737"/>
    </source>
</evidence>
<feature type="repeat" description="ANK" evidence="3">
    <location>
        <begin position="94"/>
        <end position="126"/>
    </location>
</feature>
<sequence length="228" mass="26183">MLIQIIQKIHNCFISQMSHWCNSYQSTVIIMWICFSILIYLAIVFLLKVTEIFYSQHNRDVLDKMYKAIDENDVVGCISFLQKHPHCVNEFCRDGYTPFQMACANGNTQLVKLMLKKGADVNLKSAKEESPFYLATFYYIKYPQFKNATCIRELYYAGANIDEPNGKGLTPLQMAATFGHTPLVKWLLLKKASTRVMPDPYLIACSQGHQDTASVIWKMSKGFAIEYK</sequence>
<evidence type="ECO:0000313" key="5">
    <source>
        <dbReference type="EMBL" id="CAG9815380.1"/>
    </source>
</evidence>
<accession>A0A9N9SDC3</accession>
<evidence type="ECO:0000313" key="6">
    <source>
        <dbReference type="Proteomes" id="UP001153737"/>
    </source>
</evidence>
<protein>
    <recommendedName>
        <fullName evidence="7">Ankyrin repeat protein</fullName>
    </recommendedName>
</protein>
<reference evidence="5" key="1">
    <citation type="submission" date="2022-01" db="EMBL/GenBank/DDBJ databases">
        <authorList>
            <person name="King R."/>
        </authorList>
    </citation>
    <scope>NUCLEOTIDE SEQUENCE</scope>
</reference>
<dbReference type="Pfam" id="PF13637">
    <property type="entry name" value="Ank_4"/>
    <property type="match status" value="1"/>
</dbReference>
<dbReference type="Pfam" id="PF00023">
    <property type="entry name" value="Ank"/>
    <property type="match status" value="1"/>
</dbReference>
<evidence type="ECO:0000256" key="3">
    <source>
        <dbReference type="PROSITE-ProRule" id="PRU00023"/>
    </source>
</evidence>
<reference evidence="5" key="2">
    <citation type="submission" date="2022-10" db="EMBL/GenBank/DDBJ databases">
        <authorList>
            <consortium name="ENA_rothamsted_submissions"/>
            <consortium name="culmorum"/>
            <person name="King R."/>
        </authorList>
    </citation>
    <scope>NUCLEOTIDE SEQUENCE</scope>
</reference>
<evidence type="ECO:0000256" key="2">
    <source>
        <dbReference type="ARBA" id="ARBA00023043"/>
    </source>
</evidence>
<keyword evidence="4" id="KW-0472">Membrane</keyword>
<proteinExistence type="predicted"/>
<feature type="transmembrane region" description="Helical" evidence="4">
    <location>
        <begin position="29"/>
        <end position="49"/>
    </location>
</feature>
<dbReference type="PANTHER" id="PTHR24198:SF165">
    <property type="entry name" value="ANKYRIN REPEAT-CONTAINING PROTEIN-RELATED"/>
    <property type="match status" value="1"/>
</dbReference>
<feature type="repeat" description="ANK" evidence="3">
    <location>
        <begin position="167"/>
        <end position="199"/>
    </location>
</feature>
<organism evidence="5 6">
    <name type="scientific">Phaedon cochleariae</name>
    <name type="common">Mustard beetle</name>
    <dbReference type="NCBI Taxonomy" id="80249"/>
    <lineage>
        <taxon>Eukaryota</taxon>
        <taxon>Metazoa</taxon>
        <taxon>Ecdysozoa</taxon>
        <taxon>Arthropoda</taxon>
        <taxon>Hexapoda</taxon>
        <taxon>Insecta</taxon>
        <taxon>Pterygota</taxon>
        <taxon>Neoptera</taxon>
        <taxon>Endopterygota</taxon>
        <taxon>Coleoptera</taxon>
        <taxon>Polyphaga</taxon>
        <taxon>Cucujiformia</taxon>
        <taxon>Chrysomeloidea</taxon>
        <taxon>Chrysomelidae</taxon>
        <taxon>Chrysomelinae</taxon>
        <taxon>Chrysomelini</taxon>
        <taxon>Phaedon</taxon>
    </lineage>
</organism>
<dbReference type="PANTHER" id="PTHR24198">
    <property type="entry name" value="ANKYRIN REPEAT AND PROTEIN KINASE DOMAIN-CONTAINING PROTEIN"/>
    <property type="match status" value="1"/>
</dbReference>
<evidence type="ECO:0008006" key="7">
    <source>
        <dbReference type="Google" id="ProtNLM"/>
    </source>
</evidence>
<name>A0A9N9SDC3_PHACE</name>
<keyword evidence="6" id="KW-1185">Reference proteome</keyword>
<keyword evidence="2 3" id="KW-0040">ANK repeat</keyword>
<dbReference type="Proteomes" id="UP001153737">
    <property type="component" value="Chromosome 12"/>
</dbReference>
<dbReference type="OrthoDB" id="194358at2759"/>
<dbReference type="SUPFAM" id="SSF48403">
    <property type="entry name" value="Ankyrin repeat"/>
    <property type="match status" value="1"/>
</dbReference>
<dbReference type="PROSITE" id="PS50297">
    <property type="entry name" value="ANK_REP_REGION"/>
    <property type="match status" value="2"/>
</dbReference>
<keyword evidence="1" id="KW-0677">Repeat</keyword>
<dbReference type="SMART" id="SM00248">
    <property type="entry name" value="ANK"/>
    <property type="match status" value="3"/>
</dbReference>
<keyword evidence="4" id="KW-0812">Transmembrane</keyword>
<dbReference type="InterPro" id="IPR002110">
    <property type="entry name" value="Ankyrin_rpt"/>
</dbReference>
<dbReference type="PROSITE" id="PS50088">
    <property type="entry name" value="ANK_REPEAT"/>
    <property type="match status" value="2"/>
</dbReference>
<dbReference type="EMBL" id="OU896718">
    <property type="protein sequence ID" value="CAG9815380.1"/>
    <property type="molecule type" value="Genomic_DNA"/>
</dbReference>